<keyword evidence="1" id="KW-0472">Membrane</keyword>
<organism evidence="2 3">
    <name type="scientific">Clostridium collagenovorans DSM 3089</name>
    <dbReference type="NCBI Taxonomy" id="1121306"/>
    <lineage>
        <taxon>Bacteria</taxon>
        <taxon>Bacillati</taxon>
        <taxon>Bacillota</taxon>
        <taxon>Clostridia</taxon>
        <taxon>Eubacteriales</taxon>
        <taxon>Clostridiaceae</taxon>
        <taxon>Clostridium</taxon>
    </lineage>
</organism>
<dbReference type="OrthoDB" id="9849290at2"/>
<feature type="transmembrane region" description="Helical" evidence="1">
    <location>
        <begin position="228"/>
        <end position="248"/>
    </location>
</feature>
<keyword evidence="1" id="KW-0812">Transmembrane</keyword>
<evidence type="ECO:0000313" key="3">
    <source>
        <dbReference type="Proteomes" id="UP000184526"/>
    </source>
</evidence>
<keyword evidence="1" id="KW-1133">Transmembrane helix</keyword>
<proteinExistence type="predicted"/>
<dbReference type="EMBL" id="FQXP01000003">
    <property type="protein sequence ID" value="SHH34417.1"/>
    <property type="molecule type" value="Genomic_DNA"/>
</dbReference>
<dbReference type="Proteomes" id="UP000184526">
    <property type="component" value="Unassembled WGS sequence"/>
</dbReference>
<name>A0A1M5S742_9CLOT</name>
<sequence>MRIKKGINIILISIALLLLVSIGIKVYDNMNQKQISREIQNKAEEYRSKSMRFPVEIRGGEYKSIDLGYVNLLYEEDNNKKFEEVSKDIFIEECDTKYSSYVITKDTTYIGINIDGEIKFIEYPVTISDDSLKNLRNFMIEVNDQSIYVFPFNDGKHCLIGTDKEQYIFDIELGKVNWTRGNYYECPSVNIFDDTLECGGDLSANTYIFNKYGELIETINPHEDYVSLIAYVFKILLIIFIFIVLQRIVKFNVKSIGIRILVNVVIACIILGLLGLLGLGILFTFGL</sequence>
<accession>A0A1M5S742</accession>
<feature type="transmembrane region" description="Helical" evidence="1">
    <location>
        <begin position="260"/>
        <end position="285"/>
    </location>
</feature>
<dbReference type="RefSeq" id="WP_072828857.1">
    <property type="nucleotide sequence ID" value="NZ_FQXP01000003.1"/>
</dbReference>
<dbReference type="AlphaFoldDB" id="A0A1M5S742"/>
<reference evidence="2 3" key="1">
    <citation type="submission" date="2016-11" db="EMBL/GenBank/DDBJ databases">
        <authorList>
            <person name="Jaros S."/>
            <person name="Januszkiewicz K."/>
            <person name="Wedrychowicz H."/>
        </authorList>
    </citation>
    <scope>NUCLEOTIDE SEQUENCE [LARGE SCALE GENOMIC DNA]</scope>
    <source>
        <strain evidence="2 3">DSM 3089</strain>
    </source>
</reference>
<evidence type="ECO:0000256" key="1">
    <source>
        <dbReference type="SAM" id="Phobius"/>
    </source>
</evidence>
<protein>
    <submittedName>
        <fullName evidence="2">Uncharacterized protein</fullName>
    </submittedName>
</protein>
<keyword evidence="3" id="KW-1185">Reference proteome</keyword>
<evidence type="ECO:0000313" key="2">
    <source>
        <dbReference type="EMBL" id="SHH34417.1"/>
    </source>
</evidence>
<dbReference type="STRING" id="1121306.SAMN02745196_00066"/>
<gene>
    <name evidence="2" type="ORF">SAMN02745196_00066</name>
</gene>